<dbReference type="PROSITE" id="PS51296">
    <property type="entry name" value="RIESKE"/>
    <property type="match status" value="1"/>
</dbReference>
<dbReference type="Proteomes" id="UP001320154">
    <property type="component" value="Unassembled WGS sequence"/>
</dbReference>
<dbReference type="Gene3D" id="2.102.10.10">
    <property type="entry name" value="Rieske [2Fe-2S] iron-sulphur domain"/>
    <property type="match status" value="1"/>
</dbReference>
<gene>
    <name evidence="6" type="ORF">HOP60_15310</name>
</gene>
<evidence type="ECO:0000256" key="1">
    <source>
        <dbReference type="ARBA" id="ARBA00022714"/>
    </source>
</evidence>
<keyword evidence="4" id="KW-0411">Iron-sulfur</keyword>
<evidence type="ECO:0000259" key="5">
    <source>
        <dbReference type="PROSITE" id="PS51296"/>
    </source>
</evidence>
<dbReference type="InterPro" id="IPR036922">
    <property type="entry name" value="Rieske_2Fe-2S_sf"/>
</dbReference>
<dbReference type="InterPro" id="IPR017941">
    <property type="entry name" value="Rieske_2Fe-2S"/>
</dbReference>
<dbReference type="RefSeq" id="WP_086511174.1">
    <property type="nucleotide sequence ID" value="NZ_JABFTQ010000010.1"/>
</dbReference>
<dbReference type="EMBL" id="JABFTQ010000010">
    <property type="protein sequence ID" value="MCE8048095.1"/>
    <property type="molecule type" value="Genomic_DNA"/>
</dbReference>
<name>A0ABS9B7X7_9GAMM</name>
<keyword evidence="3" id="KW-0408">Iron</keyword>
<protein>
    <submittedName>
        <fullName evidence="6">Rieske 2Fe-2S domain-containing protein</fullName>
    </submittedName>
</protein>
<keyword evidence="7" id="KW-1185">Reference proteome</keyword>
<keyword evidence="2" id="KW-0479">Metal-binding</keyword>
<evidence type="ECO:0000256" key="2">
    <source>
        <dbReference type="ARBA" id="ARBA00022723"/>
    </source>
</evidence>
<feature type="domain" description="Rieske" evidence="5">
    <location>
        <begin position="16"/>
        <end position="121"/>
    </location>
</feature>
<sequence>MTQAWQQYRSAPALGTRLVRHDELAVGSTHSLTLQGEKGSFPLLLVRLGDALLGYVNACPHQYLPLDQRGPRILSQDGEVLRCTNHDATFATRTGEGTGGLGVGCALDPVPVSVDADGWVVVGEADEQTLR</sequence>
<evidence type="ECO:0000256" key="4">
    <source>
        <dbReference type="ARBA" id="ARBA00023014"/>
    </source>
</evidence>
<reference evidence="6 7" key="1">
    <citation type="journal article" date="2021" name="Front. Microbiol.">
        <title>Aerobic Denitrification and Heterotrophic Sulfur Oxidation in the Genus Halomonas Revealed by Six Novel Species Characterizations and Genome-Based Analysis.</title>
        <authorList>
            <person name="Wang L."/>
            <person name="Shao Z."/>
        </authorList>
    </citation>
    <scope>NUCLEOTIDE SEQUENCE [LARGE SCALE GENOMIC DNA]</scope>
    <source>
        <strain evidence="6 7">MCCC 1A05748</strain>
    </source>
</reference>
<evidence type="ECO:0000313" key="6">
    <source>
        <dbReference type="EMBL" id="MCE8048095.1"/>
    </source>
</evidence>
<dbReference type="Pfam" id="PF00355">
    <property type="entry name" value="Rieske"/>
    <property type="match status" value="1"/>
</dbReference>
<evidence type="ECO:0000313" key="7">
    <source>
        <dbReference type="Proteomes" id="UP001320154"/>
    </source>
</evidence>
<dbReference type="SUPFAM" id="SSF50022">
    <property type="entry name" value="ISP domain"/>
    <property type="match status" value="1"/>
</dbReference>
<organism evidence="6 7">
    <name type="scientific">Billgrantia desiderata</name>
    <dbReference type="NCBI Taxonomy" id="52021"/>
    <lineage>
        <taxon>Bacteria</taxon>
        <taxon>Pseudomonadati</taxon>
        <taxon>Pseudomonadota</taxon>
        <taxon>Gammaproteobacteria</taxon>
        <taxon>Oceanospirillales</taxon>
        <taxon>Halomonadaceae</taxon>
        <taxon>Billgrantia</taxon>
    </lineage>
</organism>
<accession>A0ABS9B7X7</accession>
<comment type="caution">
    <text evidence="6">The sequence shown here is derived from an EMBL/GenBank/DDBJ whole genome shotgun (WGS) entry which is preliminary data.</text>
</comment>
<proteinExistence type="predicted"/>
<keyword evidence="1" id="KW-0001">2Fe-2S</keyword>
<evidence type="ECO:0000256" key="3">
    <source>
        <dbReference type="ARBA" id="ARBA00023004"/>
    </source>
</evidence>